<sequence length="43" mass="5211">MRGFVLYNSRSRFLVVLKKKLRKTNRRLQQVLLKRPLKARPMA</sequence>
<protein>
    <submittedName>
        <fullName evidence="1">Uncharacterized protein</fullName>
    </submittedName>
</protein>
<dbReference type="AlphaFoldDB" id="A0A0E9Q5Z2"/>
<accession>A0A0E9Q5Z2</accession>
<reference evidence="1" key="1">
    <citation type="submission" date="2014-11" db="EMBL/GenBank/DDBJ databases">
        <authorList>
            <person name="Amaro Gonzalez C."/>
        </authorList>
    </citation>
    <scope>NUCLEOTIDE SEQUENCE</scope>
</reference>
<organism evidence="1">
    <name type="scientific">Anguilla anguilla</name>
    <name type="common">European freshwater eel</name>
    <name type="synonym">Muraena anguilla</name>
    <dbReference type="NCBI Taxonomy" id="7936"/>
    <lineage>
        <taxon>Eukaryota</taxon>
        <taxon>Metazoa</taxon>
        <taxon>Chordata</taxon>
        <taxon>Craniata</taxon>
        <taxon>Vertebrata</taxon>
        <taxon>Euteleostomi</taxon>
        <taxon>Actinopterygii</taxon>
        <taxon>Neopterygii</taxon>
        <taxon>Teleostei</taxon>
        <taxon>Anguilliformes</taxon>
        <taxon>Anguillidae</taxon>
        <taxon>Anguilla</taxon>
    </lineage>
</organism>
<dbReference type="EMBL" id="GBXM01096291">
    <property type="protein sequence ID" value="JAH12286.1"/>
    <property type="molecule type" value="Transcribed_RNA"/>
</dbReference>
<reference evidence="1" key="2">
    <citation type="journal article" date="2015" name="Fish Shellfish Immunol.">
        <title>Early steps in the European eel (Anguilla anguilla)-Vibrio vulnificus interaction in the gills: Role of the RtxA13 toxin.</title>
        <authorList>
            <person name="Callol A."/>
            <person name="Pajuelo D."/>
            <person name="Ebbesson L."/>
            <person name="Teles M."/>
            <person name="MacKenzie S."/>
            <person name="Amaro C."/>
        </authorList>
    </citation>
    <scope>NUCLEOTIDE SEQUENCE</scope>
</reference>
<name>A0A0E9Q5Z2_ANGAN</name>
<evidence type="ECO:0000313" key="1">
    <source>
        <dbReference type="EMBL" id="JAH12286.1"/>
    </source>
</evidence>
<proteinExistence type="predicted"/>